<dbReference type="InterPro" id="IPR003961">
    <property type="entry name" value="FN3_dom"/>
</dbReference>
<dbReference type="InterPro" id="IPR051829">
    <property type="entry name" value="Multiheme_Cytochr_ET"/>
</dbReference>
<dbReference type="Proteomes" id="UP000298246">
    <property type="component" value="Unassembled WGS sequence"/>
</dbReference>
<feature type="domain" description="Fibronectin type-III" evidence="2">
    <location>
        <begin position="37"/>
        <end position="130"/>
    </location>
</feature>
<dbReference type="InterPro" id="IPR010177">
    <property type="entry name" value="Paired_CXXCH_1"/>
</dbReference>
<dbReference type="InterPro" id="IPR036280">
    <property type="entry name" value="Multihaem_cyt_sf"/>
</dbReference>
<keyword evidence="1" id="KW-0732">Signal</keyword>
<feature type="domain" description="Fibronectin type-III" evidence="2">
    <location>
        <begin position="324"/>
        <end position="419"/>
    </location>
</feature>
<dbReference type="InterPro" id="IPR036116">
    <property type="entry name" value="FN3_sf"/>
</dbReference>
<dbReference type="SUPFAM" id="SSF48695">
    <property type="entry name" value="Multiheme cytochromes"/>
    <property type="match status" value="1"/>
</dbReference>
<dbReference type="GO" id="GO:0016491">
    <property type="term" value="F:oxidoreductase activity"/>
    <property type="evidence" value="ECO:0007669"/>
    <property type="project" value="TreeGrafter"/>
</dbReference>
<dbReference type="PANTHER" id="PTHR35038:SF6">
    <property type="entry name" value="SURFACE LOCALIZED DECAHEME CYTOCHROME C LIPOPROTEIN"/>
    <property type="match status" value="1"/>
</dbReference>
<dbReference type="CDD" id="cd00063">
    <property type="entry name" value="FN3"/>
    <property type="match status" value="2"/>
</dbReference>
<protein>
    <recommendedName>
        <fullName evidence="2">Fibronectin type-III domain-containing protein</fullName>
    </recommendedName>
</protein>
<dbReference type="EMBL" id="MYFO01000012">
    <property type="protein sequence ID" value="TFE87821.1"/>
    <property type="molecule type" value="Genomic_DNA"/>
</dbReference>
<gene>
    <name evidence="3" type="ORF">B5M42_11490</name>
</gene>
<reference evidence="3 4" key="1">
    <citation type="submission" date="2017-03" db="EMBL/GenBank/DDBJ databases">
        <title>Isolation of Levoglucosan Utilizing Bacteria.</title>
        <authorList>
            <person name="Arya A.S."/>
        </authorList>
    </citation>
    <scope>NUCLEOTIDE SEQUENCE [LARGE SCALE GENOMIC DNA]</scope>
    <source>
        <strain evidence="3 4">MEC069</strain>
    </source>
</reference>
<dbReference type="SUPFAM" id="SSF49265">
    <property type="entry name" value="Fibronectin type III"/>
    <property type="match status" value="1"/>
</dbReference>
<dbReference type="InterPro" id="IPR013783">
    <property type="entry name" value="Ig-like_fold"/>
</dbReference>
<dbReference type="OrthoDB" id="148600at2"/>
<dbReference type="Pfam" id="PF00041">
    <property type="entry name" value="fn3"/>
    <property type="match status" value="2"/>
</dbReference>
<keyword evidence="4" id="KW-1185">Reference proteome</keyword>
<evidence type="ECO:0000313" key="4">
    <source>
        <dbReference type="Proteomes" id="UP000298246"/>
    </source>
</evidence>
<name>A0A4Y8Q1Z7_9BACL</name>
<dbReference type="Gene3D" id="1.10.1130.10">
    <property type="entry name" value="Flavocytochrome C3, Chain A"/>
    <property type="match status" value="2"/>
</dbReference>
<evidence type="ECO:0000256" key="1">
    <source>
        <dbReference type="ARBA" id="ARBA00022729"/>
    </source>
</evidence>
<dbReference type="Gene3D" id="2.60.40.10">
    <property type="entry name" value="Immunoglobulins"/>
    <property type="match status" value="2"/>
</dbReference>
<evidence type="ECO:0000259" key="2">
    <source>
        <dbReference type="PROSITE" id="PS50853"/>
    </source>
</evidence>
<dbReference type="SMART" id="SM00060">
    <property type="entry name" value="FN3"/>
    <property type="match status" value="2"/>
</dbReference>
<evidence type="ECO:0000313" key="3">
    <source>
        <dbReference type="EMBL" id="TFE87821.1"/>
    </source>
</evidence>
<comment type="caution">
    <text evidence="3">The sequence shown here is derived from an EMBL/GenBank/DDBJ whole genome shotgun (WGS) entry which is preliminary data.</text>
</comment>
<dbReference type="Pfam" id="PF09699">
    <property type="entry name" value="Paired_CXXCH_1"/>
    <property type="match status" value="2"/>
</dbReference>
<dbReference type="AlphaFoldDB" id="A0A4Y8Q1Z7"/>
<organism evidence="3 4">
    <name type="scientific">Paenibacillus athensensis</name>
    <dbReference type="NCBI Taxonomy" id="1967502"/>
    <lineage>
        <taxon>Bacteria</taxon>
        <taxon>Bacillati</taxon>
        <taxon>Bacillota</taxon>
        <taxon>Bacilli</taxon>
        <taxon>Bacillales</taxon>
        <taxon>Paenibacillaceae</taxon>
        <taxon>Paenibacillus</taxon>
    </lineage>
</organism>
<dbReference type="RefSeq" id="WP_134752887.1">
    <property type="nucleotide sequence ID" value="NZ_MYFO02000012.1"/>
</dbReference>
<accession>A0A4Y8Q1Z7</accession>
<sequence length="778" mass="82262">MKSWSGSLAQIVVCLILLIVSIGAEDLLPLAAAADAPPASPGGLHGQQRDEGFELVWTASSESDLAGYRVYRSEDGINFFSLNSALLTQTSYIDTGLEREQTYEYRVSAVNSGGYESLLSLPLSTAMAAFVSEQNMMENGHFDSGWSGWSTGFYELYNDATPWSRAQLTLDSDGYGGAIHNAGHTYTGKGQAAQITAAGAGKRTRTTLYQRKLEVTPNGEPVQLSFAWKKTCNCLVDSLSKQALRAELARPDGTWVRVWEDSTVGSMSDYALVENLDLTSYVTQAGTYDIRFVAELWTADADTTAVNAVNVDEVYLDLPRGPQAPRQVRVEVPNEGAGLRLSWTAGSGAAPDGYNVYRSTQETGPFTKLNAAPVTETRYTDTGLNNGRTYYYVIRAVGSGVESAGTRAVRGVPAVIDPLRHPHHSYTENTDACSTCHVSHKGYGTTILKKASQSQLCLTCHDGTGSTYNVSGQFTSADVSFHPVVGTAAAPTGSMDCSSCHNPHAANGARSLAPDVSGSLAHVAGVEPQYDGQPFTEPIGFAVKSAVRTQNELCLSCHSGNPDKAVATAATSTAKEFNPANVSGHIAFSASSGFGAYVNGWTATGVTACADCHGAASAGSAAMGVHGSTNAHLLKLPYSAATRADTDANALCFTCHDRSSYGGNPGKDASYMSVGQTRFQRRTGEATVGVPQTGENLHNYWNAALNKGHLGVACAQCHSAVPHGTGRLPAMLVDLSDPAPYQTYSTDTNLTIFYPADGDWTNKNSCATPGSGCHLNVP</sequence>
<dbReference type="PROSITE" id="PS50853">
    <property type="entry name" value="FN3"/>
    <property type="match status" value="2"/>
</dbReference>
<proteinExistence type="predicted"/>
<dbReference type="PANTHER" id="PTHR35038">
    <property type="entry name" value="DISSIMILATORY SULFITE REDUCTASE SIRA"/>
    <property type="match status" value="1"/>
</dbReference>